<dbReference type="Proteomes" id="UP000545761">
    <property type="component" value="Unassembled WGS sequence"/>
</dbReference>
<dbReference type="SUPFAM" id="SSF51735">
    <property type="entry name" value="NAD(P)-binding Rossmann-fold domains"/>
    <property type="match status" value="1"/>
</dbReference>
<name>A0A7W0IDL7_9ACTN</name>
<accession>A0A7W0IDL7</accession>
<dbReference type="RefSeq" id="WP_181662862.1">
    <property type="nucleotide sequence ID" value="NZ_JACEHE010000063.1"/>
</dbReference>
<evidence type="ECO:0000313" key="2">
    <source>
        <dbReference type="EMBL" id="MBA2951950.1"/>
    </source>
</evidence>
<feature type="domain" description="NAD(P)-binding" evidence="1">
    <location>
        <begin position="7"/>
        <end position="200"/>
    </location>
</feature>
<dbReference type="AlphaFoldDB" id="A0A7W0IDL7"/>
<reference evidence="2 3" key="1">
    <citation type="submission" date="2020-07" db="EMBL/GenBank/DDBJ databases">
        <title>Streptomyces isolated from Indian soil.</title>
        <authorList>
            <person name="Mandal S."/>
            <person name="Maiti P.K."/>
        </authorList>
    </citation>
    <scope>NUCLEOTIDE SEQUENCE [LARGE SCALE GENOMIC DNA]</scope>
    <source>
        <strain evidence="2 3">PSKA28</strain>
    </source>
</reference>
<organism evidence="2 3">
    <name type="scientific">Streptomyces himalayensis subsp. himalayensis</name>
    <dbReference type="NCBI Taxonomy" id="2756131"/>
    <lineage>
        <taxon>Bacteria</taxon>
        <taxon>Bacillati</taxon>
        <taxon>Actinomycetota</taxon>
        <taxon>Actinomycetes</taxon>
        <taxon>Kitasatosporales</taxon>
        <taxon>Streptomycetaceae</taxon>
        <taxon>Streptomyces</taxon>
        <taxon>Streptomyces himalayensis</taxon>
    </lineage>
</organism>
<evidence type="ECO:0000313" key="3">
    <source>
        <dbReference type="Proteomes" id="UP000545761"/>
    </source>
</evidence>
<dbReference type="Pfam" id="PF13460">
    <property type="entry name" value="NAD_binding_10"/>
    <property type="match status" value="1"/>
</dbReference>
<dbReference type="EMBL" id="JACEHE010000063">
    <property type="protein sequence ID" value="MBA2951950.1"/>
    <property type="molecule type" value="Genomic_DNA"/>
</dbReference>
<sequence length="212" mass="22541">MRVTVFGATGGIGRLVVQQLLDDGHQVTALVRTPAKLALTHSHLTVVTGQLSDRDAVEQAVSGADAVISALGPSLKRSTTGTAVTDGTRTIVQVMEAQKVARFTGLATPSLADPRDKPHWKHKVLPVMARLMFPNALAELKGMTEAVTGSGLDYTIARITNPTNKPANGRFRSGFLGHDKVGSAMSRADIAAFLVSQLTDTRYRRAMPAISN</sequence>
<comment type="caution">
    <text evidence="2">The sequence shown here is derived from an EMBL/GenBank/DDBJ whole genome shotgun (WGS) entry which is preliminary data.</text>
</comment>
<dbReference type="InterPro" id="IPR036291">
    <property type="entry name" value="NAD(P)-bd_dom_sf"/>
</dbReference>
<dbReference type="Gene3D" id="3.40.50.720">
    <property type="entry name" value="NAD(P)-binding Rossmann-like Domain"/>
    <property type="match status" value="1"/>
</dbReference>
<proteinExistence type="predicted"/>
<dbReference type="PANTHER" id="PTHR15020:SF50">
    <property type="entry name" value="UPF0659 PROTEIN YMR090W"/>
    <property type="match status" value="1"/>
</dbReference>
<dbReference type="InterPro" id="IPR016040">
    <property type="entry name" value="NAD(P)-bd_dom"/>
</dbReference>
<gene>
    <name evidence="2" type="ORF">H1D24_40970</name>
</gene>
<evidence type="ECO:0000259" key="1">
    <source>
        <dbReference type="Pfam" id="PF13460"/>
    </source>
</evidence>
<protein>
    <submittedName>
        <fullName evidence="2">NAD(P)H-binding protein</fullName>
    </submittedName>
</protein>
<dbReference type="PANTHER" id="PTHR15020">
    <property type="entry name" value="FLAVIN REDUCTASE-RELATED"/>
    <property type="match status" value="1"/>
</dbReference>